<dbReference type="InterPro" id="IPR011990">
    <property type="entry name" value="TPR-like_helical_dom_sf"/>
</dbReference>
<feature type="repeat" description="TPR" evidence="3">
    <location>
        <begin position="508"/>
        <end position="541"/>
    </location>
</feature>
<keyword evidence="2 3" id="KW-0802">TPR repeat</keyword>
<feature type="transmembrane region" description="Helical" evidence="4">
    <location>
        <begin position="356"/>
        <end position="374"/>
    </location>
</feature>
<sequence>MRWWIIGGFFVVTFLVYGASLTNAFVRFDDGLLIYENPAIRSITPRTLWTIFTSYDPELYIPLTFLSYQLDYLIGGTTPTIYHIQNLLWHTCNALLVAWLMLLLTRKSWIALFGGLLFAVHPLHTEAVAWASARKDVLSTFFFLASLIAYLTYRGGNRRAYWWSLLTFLLGLLAKVTVLTLPVVLLLLDFVQNRPFTRRALAEKIPFFLLSALFAIIAWIGKTQVLGSSTLAEKLLMAPRGAMFYLEKIFAPVDLSVLYPFSGAVTLARPDIAVSLAIFVLLTLASLILIRWTRNIVFGIGFFFVTVSPTLLNFAKGDTFYFASDRYAYVPSIGIFFLFALGLARLCSEHLKRPCITAACLLLAGLAVVAALQAQTWKNTETLFRQALRVSPQSYVAHVNLGNVERYRGDAAKAITAYREALAILKREGRPGSALARSESKILSNLASAEREQGDLTTARSTFEEALRLNPGNVYALLGLGIVAGQQGNTAEAEQFYRKAILAAPDFAPAHLNLGALLVGMGRLEPGVAAYRTALDFNPFFPQAHFNLGVALTKLDRTEEAETAYREAVRLQPKFTAARLNLGILLYNKRSLEEAAAEFEAILEYDPKNAQAQSALRQMRGL</sequence>
<evidence type="ECO:0000313" key="6">
    <source>
        <dbReference type="Proteomes" id="UP000069135"/>
    </source>
</evidence>
<evidence type="ECO:0000313" key="5">
    <source>
        <dbReference type="EMBL" id="ALM13045.1"/>
    </source>
</evidence>
<dbReference type="InterPro" id="IPR052346">
    <property type="entry name" value="O-mannosyl-transferase_TMTC"/>
</dbReference>
<dbReference type="SMART" id="SM00028">
    <property type="entry name" value="TPR"/>
    <property type="match status" value="6"/>
</dbReference>
<dbReference type="PATRIC" id="fig|1735161.3.peg.346"/>
<protein>
    <submittedName>
        <fullName evidence="5">Uncharacterized protein</fullName>
    </submittedName>
</protein>
<feature type="repeat" description="TPR" evidence="3">
    <location>
        <begin position="542"/>
        <end position="575"/>
    </location>
</feature>
<evidence type="ECO:0000256" key="1">
    <source>
        <dbReference type="ARBA" id="ARBA00022737"/>
    </source>
</evidence>
<dbReference type="AlphaFoldDB" id="A0A0S1SB25"/>
<feature type="transmembrane region" description="Helical" evidence="4">
    <location>
        <begin position="272"/>
        <end position="290"/>
    </location>
</feature>
<feature type="transmembrane region" description="Helical" evidence="4">
    <location>
        <begin position="297"/>
        <end position="315"/>
    </location>
</feature>
<feature type="transmembrane region" description="Helical" evidence="4">
    <location>
        <begin position="87"/>
        <end position="104"/>
    </location>
</feature>
<keyword evidence="4" id="KW-0472">Membrane</keyword>
<keyword evidence="4" id="KW-1133">Transmembrane helix</keyword>
<accession>A0A0S1SUB5</accession>
<feature type="transmembrane region" description="Helical" evidence="4">
    <location>
        <begin position="327"/>
        <end position="344"/>
    </location>
</feature>
<feature type="transmembrane region" description="Helical" evidence="4">
    <location>
        <begin position="205"/>
        <end position="221"/>
    </location>
</feature>
<proteinExistence type="predicted"/>
<evidence type="ECO:0000256" key="2">
    <source>
        <dbReference type="ARBA" id="ARBA00022803"/>
    </source>
</evidence>
<dbReference type="PANTHER" id="PTHR44227:SF3">
    <property type="entry name" value="PROTEIN O-MANNOSYL-TRANSFERASE TMTC4"/>
    <property type="match status" value="1"/>
</dbReference>
<feature type="transmembrane region" description="Helical" evidence="4">
    <location>
        <begin position="160"/>
        <end position="185"/>
    </location>
</feature>
<dbReference type="InterPro" id="IPR019734">
    <property type="entry name" value="TPR_rpt"/>
</dbReference>
<evidence type="ECO:0000256" key="3">
    <source>
        <dbReference type="PROSITE-ProRule" id="PRU00339"/>
    </source>
</evidence>
<keyword evidence="1" id="KW-0677">Repeat</keyword>
<feature type="transmembrane region" description="Helical" evidence="4">
    <location>
        <begin position="137"/>
        <end position="153"/>
    </location>
</feature>
<accession>A0A0S1SB25</accession>
<gene>
    <name evidence="5" type="ORF">PeribacterD1_0347</name>
</gene>
<dbReference type="EMBL" id="CP013065">
    <property type="protein sequence ID" value="ALM13045.1"/>
    <property type="molecule type" value="Genomic_DNA"/>
</dbReference>
<dbReference type="Pfam" id="PF13432">
    <property type="entry name" value="TPR_16"/>
    <property type="match status" value="3"/>
</dbReference>
<feature type="repeat" description="TPR" evidence="3">
    <location>
        <begin position="440"/>
        <end position="473"/>
    </location>
</feature>
<dbReference type="PROSITE" id="PS50293">
    <property type="entry name" value="TPR_REGION"/>
    <property type="match status" value="1"/>
</dbReference>
<feature type="repeat" description="TPR" evidence="3">
    <location>
        <begin position="474"/>
        <end position="507"/>
    </location>
</feature>
<dbReference type="Proteomes" id="UP000069135">
    <property type="component" value="Chromosome"/>
</dbReference>
<organism evidence="5 6">
    <name type="scientific">Candidatus Peribacter riflensis</name>
    <dbReference type="NCBI Taxonomy" id="1735162"/>
    <lineage>
        <taxon>Bacteria</taxon>
        <taxon>Candidatus Peregrinibacteriota</taxon>
        <taxon>Candidatus Peribacteria</taxon>
        <taxon>Candidatus Peribacterales</taxon>
        <taxon>Candidatus Peribacteraceae</taxon>
        <taxon>Candidatus Peribacter</taxon>
    </lineage>
</organism>
<evidence type="ECO:0000256" key="4">
    <source>
        <dbReference type="SAM" id="Phobius"/>
    </source>
</evidence>
<accession>A0A0S1SN95</accession>
<dbReference type="STRING" id="1735162.PeribacterB2_0347"/>
<dbReference type="PROSITE" id="PS50005">
    <property type="entry name" value="TPR"/>
    <property type="match status" value="5"/>
</dbReference>
<dbReference type="SUPFAM" id="SSF48452">
    <property type="entry name" value="TPR-like"/>
    <property type="match status" value="1"/>
</dbReference>
<dbReference type="Gene3D" id="1.25.40.10">
    <property type="entry name" value="Tetratricopeptide repeat domain"/>
    <property type="match status" value="3"/>
</dbReference>
<keyword evidence="4" id="KW-0812">Transmembrane</keyword>
<accession>A0A0S1SJY0</accession>
<feature type="repeat" description="TPR" evidence="3">
    <location>
        <begin position="576"/>
        <end position="609"/>
    </location>
</feature>
<reference evidence="6" key="1">
    <citation type="submission" date="2015-10" db="EMBL/GenBank/DDBJ databases">
        <title>Analysis of five complete genome sequences for members of the class Peribacteria in the recently recognized Peregrinibacteria bacterial phylum.</title>
        <authorList>
            <person name="Anantharaman K."/>
            <person name="Brown C.T."/>
            <person name="Burstein D."/>
            <person name="Castelle C.J."/>
            <person name="Probst A.J."/>
            <person name="Thomas B.C."/>
            <person name="Williams K.H."/>
            <person name="Banfield J.F."/>
        </authorList>
    </citation>
    <scope>NUCLEOTIDE SEQUENCE [LARGE SCALE GENOMIC DNA]</scope>
</reference>
<dbReference type="KEGG" id="prf:PeribacterA2_0347"/>
<feature type="transmembrane region" description="Helical" evidence="4">
    <location>
        <begin position="111"/>
        <end position="131"/>
    </location>
</feature>
<accession>A0A0S1SSE8</accession>
<dbReference type="PANTHER" id="PTHR44227">
    <property type="match status" value="1"/>
</dbReference>
<reference evidence="5 6" key="2">
    <citation type="journal article" date="2016" name="PeerJ">
        <title>Analysis of five complete genome sequences for members of the class Peribacteria in the recently recognized Peregrinibacteria bacterial phylum.</title>
        <authorList>
            <person name="Anantharaman K."/>
            <person name="Brown C.T."/>
            <person name="Burstein D."/>
            <person name="Castelle C.J."/>
            <person name="Probst A.J."/>
            <person name="Thomas B.C."/>
            <person name="Williams K.H."/>
            <person name="Banfield J.F."/>
        </authorList>
    </citation>
    <scope>NUCLEOTIDE SEQUENCE [LARGE SCALE GENOMIC DNA]</scope>
    <source>
        <strain evidence="5">RIFOXYD1_FULL_PER-ii_59_16</strain>
    </source>
</reference>
<name>A0A0S1SB25_9BACT</name>